<dbReference type="SUPFAM" id="SSF53850">
    <property type="entry name" value="Periplasmic binding protein-like II"/>
    <property type="match status" value="1"/>
</dbReference>
<evidence type="ECO:0000313" key="2">
    <source>
        <dbReference type="EMBL" id="MBN3578503.1"/>
    </source>
</evidence>
<keyword evidence="3" id="KW-1185">Reference proteome</keyword>
<reference evidence="2 3" key="1">
    <citation type="submission" date="2021-02" db="EMBL/GenBank/DDBJ databases">
        <title>Draft Genome Sequences of 5 Vibrio neptunius Strains Isolated From of Bivalve Hatcheries.</title>
        <authorList>
            <person name="Galvis F."/>
            <person name="Barja J.L."/>
            <person name="Lemos M.L."/>
            <person name="Balado M."/>
        </authorList>
    </citation>
    <scope>NUCLEOTIDE SEQUENCE [LARGE SCALE GENOMIC DNA]</scope>
    <source>
        <strain evidence="2 3">PP-145.98</strain>
    </source>
</reference>
<dbReference type="Pfam" id="PF00497">
    <property type="entry name" value="SBP_bac_3"/>
    <property type="match status" value="1"/>
</dbReference>
<protein>
    <submittedName>
        <fullName evidence="2">Transporter substrate-binding domain-containing protein</fullName>
    </submittedName>
</protein>
<dbReference type="Gene3D" id="3.40.190.10">
    <property type="entry name" value="Periplasmic binding protein-like II"/>
    <property type="match status" value="2"/>
</dbReference>
<sequence length="202" mass="22413">MLPSFPPYTYMHDGKPSGVGIEAVVPILDKMGVKYTIQIGSNHGRALQQLIHDKSDGFFMASKNAERDKHAVFSKPILVNKWVWVTMKGANIDVKKASSSIRTASLLNTNTEKWLKKNNYRVATSANNVDSLVKLLGAKRVDAIFLSEAVLKEAVGGNLSPYDISVEVAKDFGFYVSKSYIEKYPTFMQELNEHISQSPAVD</sequence>
<evidence type="ECO:0000259" key="1">
    <source>
        <dbReference type="Pfam" id="PF00497"/>
    </source>
</evidence>
<organism evidence="2 3">
    <name type="scientific">Vibrio neptunius</name>
    <dbReference type="NCBI Taxonomy" id="170651"/>
    <lineage>
        <taxon>Bacteria</taxon>
        <taxon>Pseudomonadati</taxon>
        <taxon>Pseudomonadota</taxon>
        <taxon>Gammaproteobacteria</taxon>
        <taxon>Vibrionales</taxon>
        <taxon>Vibrionaceae</taxon>
        <taxon>Vibrio</taxon>
    </lineage>
</organism>
<dbReference type="Proteomes" id="UP000779070">
    <property type="component" value="Unassembled WGS sequence"/>
</dbReference>
<gene>
    <name evidence="2" type="ORF">JYA62_12605</name>
</gene>
<feature type="domain" description="Solute-binding protein family 3/N-terminal" evidence="1">
    <location>
        <begin position="3"/>
        <end position="107"/>
    </location>
</feature>
<proteinExistence type="predicted"/>
<comment type="caution">
    <text evidence="2">The sequence shown here is derived from an EMBL/GenBank/DDBJ whole genome shotgun (WGS) entry which is preliminary data.</text>
</comment>
<accession>A0ABS3A283</accession>
<name>A0ABS3A283_9VIBR</name>
<dbReference type="InterPro" id="IPR001638">
    <property type="entry name" value="Solute-binding_3/MltF_N"/>
</dbReference>
<evidence type="ECO:0000313" key="3">
    <source>
        <dbReference type="Proteomes" id="UP000779070"/>
    </source>
</evidence>
<dbReference type="EMBL" id="JAFHLB010000015">
    <property type="protein sequence ID" value="MBN3578503.1"/>
    <property type="molecule type" value="Genomic_DNA"/>
</dbReference>